<dbReference type="Proteomes" id="UP000504607">
    <property type="component" value="Unplaced"/>
</dbReference>
<keyword evidence="2" id="KW-1185">Reference proteome</keyword>
<sequence length="385" mass="43852">MEPADIDWKNIESKYVRDDIYEHINAPKWIDLANPNASPVDDESWFCRPDCRHPKTVEDFQRWTPSPKVKLVRSSSEMLPLGERNGNQREGNNLKRRGIAAFLPSSPLREPLKPKAAASKKFRDEGENQKPNISTPPPPTGSQFGAPKGGKTIKEMIKSSAEKKVEEEREEWQQQKKPQPRLKSTLSARNLFSGKDILSQISEFCQELKKLAGRSERPDAQEEANKEVKKVSESAPEEKVENREEGKTDRDLNSKKKNDVSEKKIGKRPMRIEVQEHKYKRGLDENSSVLREVRACPPTPQHIPSPSSRRLRIPKATATASSPLNKPPRSTPPRGILQELEQNREEKRELAANAEDSNRTSVASDSERSSMNMFWFLKPCTYLVK</sequence>
<organism evidence="2 3">
    <name type="scientific">Elaeis guineensis var. tenera</name>
    <name type="common">Oil palm</name>
    <dbReference type="NCBI Taxonomy" id="51953"/>
    <lineage>
        <taxon>Eukaryota</taxon>
        <taxon>Viridiplantae</taxon>
        <taxon>Streptophyta</taxon>
        <taxon>Embryophyta</taxon>
        <taxon>Tracheophyta</taxon>
        <taxon>Spermatophyta</taxon>
        <taxon>Magnoliopsida</taxon>
        <taxon>Liliopsida</taxon>
        <taxon>Arecaceae</taxon>
        <taxon>Arecoideae</taxon>
        <taxon>Cocoseae</taxon>
        <taxon>Elaeidinae</taxon>
        <taxon>Elaeis</taxon>
    </lineage>
</organism>
<dbReference type="FunCoup" id="A0A6I9QCH7">
    <property type="interactions" value="1179"/>
</dbReference>
<name>A0A6I9QCH7_ELAGV</name>
<dbReference type="GeneID" id="105033595"/>
<dbReference type="RefSeq" id="XP_010906761.1">
    <property type="nucleotide sequence ID" value="XM_010908459.2"/>
</dbReference>
<protein>
    <submittedName>
        <fullName evidence="3">Hepatoma-derived growth factor-related protein 2</fullName>
    </submittedName>
</protein>
<evidence type="ECO:0000313" key="3">
    <source>
        <dbReference type="RefSeq" id="XP_010906761.1"/>
    </source>
</evidence>
<feature type="compositionally biased region" description="Polar residues" evidence="1">
    <location>
        <begin position="359"/>
        <end position="368"/>
    </location>
</feature>
<gene>
    <name evidence="3" type="primary">LOC105033595</name>
</gene>
<dbReference type="OrthoDB" id="1924112at2759"/>
<dbReference type="InParanoid" id="A0A6I9QCH7"/>
<dbReference type="PANTHER" id="PTHR36373:SF1">
    <property type="entry name" value="EXPRESSED PROTEIN"/>
    <property type="match status" value="1"/>
</dbReference>
<dbReference type="PANTHER" id="PTHR36373">
    <property type="entry name" value="EXPRESSED PROTEIN"/>
    <property type="match status" value="1"/>
</dbReference>
<accession>A0A6I9QCH7</accession>
<evidence type="ECO:0000313" key="2">
    <source>
        <dbReference type="Proteomes" id="UP000504607"/>
    </source>
</evidence>
<dbReference type="KEGG" id="egu:105033595"/>
<feature type="region of interest" description="Disordered" evidence="1">
    <location>
        <begin position="212"/>
        <end position="368"/>
    </location>
</feature>
<feature type="region of interest" description="Disordered" evidence="1">
    <location>
        <begin position="68"/>
        <end position="187"/>
    </location>
</feature>
<feature type="compositionally biased region" description="Basic and acidic residues" evidence="1">
    <location>
        <begin position="152"/>
        <end position="174"/>
    </location>
</feature>
<proteinExistence type="predicted"/>
<feature type="compositionally biased region" description="Low complexity" evidence="1">
    <location>
        <begin position="82"/>
        <end position="91"/>
    </location>
</feature>
<reference evidence="3" key="1">
    <citation type="submission" date="2025-08" db="UniProtKB">
        <authorList>
            <consortium name="RefSeq"/>
        </authorList>
    </citation>
    <scope>IDENTIFICATION</scope>
</reference>
<feature type="compositionally biased region" description="Basic and acidic residues" evidence="1">
    <location>
        <begin position="341"/>
        <end position="350"/>
    </location>
</feature>
<dbReference type="AlphaFoldDB" id="A0A6I9QCH7"/>
<feature type="compositionally biased region" description="Basic and acidic residues" evidence="1">
    <location>
        <begin position="212"/>
        <end position="284"/>
    </location>
</feature>
<evidence type="ECO:0000256" key="1">
    <source>
        <dbReference type="SAM" id="MobiDB-lite"/>
    </source>
</evidence>